<dbReference type="InterPro" id="IPR018485">
    <property type="entry name" value="FGGY_C"/>
</dbReference>
<proteinExistence type="inferred from homology"/>
<keyword evidence="6" id="KW-0684">Rhamnose metabolism</keyword>
<dbReference type="Proteomes" id="UP000198565">
    <property type="component" value="Unassembled WGS sequence"/>
</dbReference>
<dbReference type="RefSeq" id="WP_091482699.1">
    <property type="nucleotide sequence ID" value="NZ_FOTR01000003.1"/>
</dbReference>
<evidence type="ECO:0000256" key="1">
    <source>
        <dbReference type="ARBA" id="ARBA00009156"/>
    </source>
</evidence>
<gene>
    <name evidence="9" type="ORF">SAMN04487943_103157</name>
</gene>
<evidence type="ECO:0000256" key="3">
    <source>
        <dbReference type="ARBA" id="ARBA00022741"/>
    </source>
</evidence>
<dbReference type="PANTHER" id="PTHR43095">
    <property type="entry name" value="SUGAR KINASE"/>
    <property type="match status" value="1"/>
</dbReference>
<keyword evidence="10" id="KW-1185">Reference proteome</keyword>
<comment type="similarity">
    <text evidence="1">Belongs to the FGGY kinase family.</text>
</comment>
<dbReference type="InterPro" id="IPR043129">
    <property type="entry name" value="ATPase_NBD"/>
</dbReference>
<keyword evidence="3" id="KW-0547">Nucleotide-binding</keyword>
<dbReference type="InterPro" id="IPR050406">
    <property type="entry name" value="FGGY_Carb_Kinase"/>
</dbReference>
<protein>
    <submittedName>
        <fullName evidence="9">Rhamnulokinase</fullName>
    </submittedName>
</protein>
<evidence type="ECO:0000256" key="6">
    <source>
        <dbReference type="ARBA" id="ARBA00023308"/>
    </source>
</evidence>
<dbReference type="Pfam" id="PF02782">
    <property type="entry name" value="FGGY_C"/>
    <property type="match status" value="1"/>
</dbReference>
<evidence type="ECO:0000313" key="9">
    <source>
        <dbReference type="EMBL" id="SFL69773.1"/>
    </source>
</evidence>
<reference evidence="10" key="1">
    <citation type="submission" date="2016-10" db="EMBL/GenBank/DDBJ databases">
        <authorList>
            <person name="Varghese N."/>
            <person name="Submissions S."/>
        </authorList>
    </citation>
    <scope>NUCLEOTIDE SEQUENCE [LARGE SCALE GENOMIC DNA]</scope>
    <source>
        <strain evidence="10">CGMCC 1.4250</strain>
    </source>
</reference>
<dbReference type="GO" id="GO:0008993">
    <property type="term" value="F:rhamnulokinase activity"/>
    <property type="evidence" value="ECO:0007669"/>
    <property type="project" value="InterPro"/>
</dbReference>
<dbReference type="InterPro" id="IPR013449">
    <property type="entry name" value="Rhamnulokinase"/>
</dbReference>
<organism evidence="9 10">
    <name type="scientific">Gracilibacillus orientalis</name>
    <dbReference type="NCBI Taxonomy" id="334253"/>
    <lineage>
        <taxon>Bacteria</taxon>
        <taxon>Bacillati</taxon>
        <taxon>Bacillota</taxon>
        <taxon>Bacilli</taxon>
        <taxon>Bacillales</taxon>
        <taxon>Bacillaceae</taxon>
        <taxon>Gracilibacillus</taxon>
    </lineage>
</organism>
<dbReference type="OrthoDB" id="9761504at2"/>
<dbReference type="GO" id="GO:0005524">
    <property type="term" value="F:ATP binding"/>
    <property type="evidence" value="ECO:0007669"/>
    <property type="project" value="UniProtKB-KW"/>
</dbReference>
<evidence type="ECO:0000259" key="8">
    <source>
        <dbReference type="Pfam" id="PF02782"/>
    </source>
</evidence>
<feature type="domain" description="Carbohydrate kinase FGGY C-terminal" evidence="8">
    <location>
        <begin position="256"/>
        <end position="446"/>
    </location>
</feature>
<dbReference type="STRING" id="334253.SAMN04487943_103157"/>
<accession>A0A1I4JU50</accession>
<dbReference type="GO" id="GO:0019301">
    <property type="term" value="P:rhamnose catabolic process"/>
    <property type="evidence" value="ECO:0007669"/>
    <property type="project" value="InterPro"/>
</dbReference>
<dbReference type="AlphaFoldDB" id="A0A1I4JU50"/>
<name>A0A1I4JU50_9BACI</name>
<evidence type="ECO:0000313" key="10">
    <source>
        <dbReference type="Proteomes" id="UP000198565"/>
    </source>
</evidence>
<dbReference type="SUPFAM" id="SSF53067">
    <property type="entry name" value="Actin-like ATPase domain"/>
    <property type="match status" value="2"/>
</dbReference>
<evidence type="ECO:0000259" key="7">
    <source>
        <dbReference type="Pfam" id="PF00370"/>
    </source>
</evidence>
<dbReference type="EMBL" id="FOTR01000003">
    <property type="protein sequence ID" value="SFL69773.1"/>
    <property type="molecule type" value="Genomic_DNA"/>
</dbReference>
<keyword evidence="2" id="KW-0808">Transferase</keyword>
<dbReference type="InterPro" id="IPR018484">
    <property type="entry name" value="FGGY_N"/>
</dbReference>
<dbReference type="Pfam" id="PF00370">
    <property type="entry name" value="FGGY_N"/>
    <property type="match status" value="1"/>
</dbReference>
<sequence>MKKVWAFDIGASNGRLMLNSFDGEKMYVEEIYRFPNHPVHITENDYWDILNIFSEMKKAIQVSIQKGHEKVESMGIDTWGVDFGLLSKTGELLANPYSYRNPKNVKGMEEALQHITSDELFALTGVETAPINTIFQLYTIKQNNPELLERAETLLLTPNLLAYLFCNVKSNEFTISSTTQMLRAGKAEWETDILEKLGVSSDLLAPIKEPLTIAGDTLPSINKELQIDPVKVIHVAGHDTASAVAALPIQDNQSVFMSCGTWVLIGVPVDEPLTEDKAMKWGFTNEGTMEGKYRLQKNNMGMWLLQQCRVIWEREGIQTDYEKENYLFEEAAPFHSFINPDDPRFFNPANMIVEIQQYCQETSQPIPETQGEIIRCILESLAMKYNWVINRLEKLTTKKLKRIHIGGGAIRNKNLCQLTANATNCEVVAGPVEASSIGNAIGQWIALGEMEDIQQAREIVHHSFSVQHYQPTERSSWQSAYERFVQYVNATSY</sequence>
<dbReference type="CDD" id="cd07771">
    <property type="entry name" value="ASKHA_NBD_FGGY_RhaB-like"/>
    <property type="match status" value="1"/>
</dbReference>
<dbReference type="Gene3D" id="3.30.420.40">
    <property type="match status" value="2"/>
</dbReference>
<feature type="domain" description="Carbohydrate kinase FGGY N-terminal" evidence="7">
    <location>
        <begin position="6"/>
        <end position="244"/>
    </location>
</feature>
<evidence type="ECO:0000256" key="5">
    <source>
        <dbReference type="ARBA" id="ARBA00022840"/>
    </source>
</evidence>
<keyword evidence="4 9" id="KW-0418">Kinase</keyword>
<evidence type="ECO:0000256" key="2">
    <source>
        <dbReference type="ARBA" id="ARBA00022679"/>
    </source>
</evidence>
<evidence type="ECO:0000256" key="4">
    <source>
        <dbReference type="ARBA" id="ARBA00022777"/>
    </source>
</evidence>
<keyword evidence="5" id="KW-0067">ATP-binding</keyword>